<keyword evidence="10" id="KW-0511">Multifunctional enzyme</keyword>
<keyword evidence="5 10" id="KW-0547">Nucleotide-binding</keyword>
<comment type="miscellaneous">
    <text evidence="10">A single active site specifically recognizes both ATP and CTP and is responsible for their addition.</text>
</comment>
<evidence type="ECO:0000259" key="11">
    <source>
        <dbReference type="PROSITE" id="PS51831"/>
    </source>
</evidence>
<organism evidence="12 13">
    <name type="scientific">Thalassolituus pacificus</name>
    <dbReference type="NCBI Taxonomy" id="2975440"/>
    <lineage>
        <taxon>Bacteria</taxon>
        <taxon>Pseudomonadati</taxon>
        <taxon>Pseudomonadota</taxon>
        <taxon>Gammaproteobacteria</taxon>
        <taxon>Oceanospirillales</taxon>
        <taxon>Oceanospirillaceae</taxon>
        <taxon>Thalassolituus</taxon>
    </lineage>
</organism>
<keyword evidence="2 10" id="KW-0819">tRNA processing</keyword>
<feature type="binding site" evidence="10">
    <location>
        <position position="8"/>
    </location>
    <ligand>
        <name>CTP</name>
        <dbReference type="ChEBI" id="CHEBI:37563"/>
    </ligand>
</feature>
<feature type="binding site" evidence="10">
    <location>
        <position position="137"/>
    </location>
    <ligand>
        <name>ATP</name>
        <dbReference type="ChEBI" id="CHEBI:30616"/>
    </ligand>
</feature>
<feature type="binding site" evidence="10">
    <location>
        <position position="11"/>
    </location>
    <ligand>
        <name>CTP</name>
        <dbReference type="ChEBI" id="CHEBI:37563"/>
    </ligand>
</feature>
<comment type="cofactor">
    <cofactor evidence="10">
        <name>Mg(2+)</name>
        <dbReference type="ChEBI" id="CHEBI:18420"/>
    </cofactor>
    <text evidence="10">Magnesium is required for nucleotidyltransferase activity.</text>
</comment>
<comment type="catalytic activity">
    <reaction evidence="10">
        <text>a tRNA with a 3' CCA end + 2 CTP + ATP = a tRNA with a 3' CCACCA end + 3 diphosphate</text>
        <dbReference type="Rhea" id="RHEA:76235"/>
        <dbReference type="Rhea" id="RHEA-COMP:10468"/>
        <dbReference type="Rhea" id="RHEA-COMP:18655"/>
        <dbReference type="ChEBI" id="CHEBI:30616"/>
        <dbReference type="ChEBI" id="CHEBI:33019"/>
        <dbReference type="ChEBI" id="CHEBI:37563"/>
        <dbReference type="ChEBI" id="CHEBI:83071"/>
        <dbReference type="ChEBI" id="CHEBI:195187"/>
    </reaction>
</comment>
<evidence type="ECO:0000256" key="7">
    <source>
        <dbReference type="ARBA" id="ARBA00022840"/>
    </source>
</evidence>
<evidence type="ECO:0000256" key="5">
    <source>
        <dbReference type="ARBA" id="ARBA00022741"/>
    </source>
</evidence>
<dbReference type="PANTHER" id="PTHR47545">
    <property type="entry name" value="MULTIFUNCTIONAL CCA PROTEIN"/>
    <property type="match status" value="1"/>
</dbReference>
<dbReference type="SUPFAM" id="SSF81891">
    <property type="entry name" value="Poly A polymerase C-terminal region-like"/>
    <property type="match status" value="1"/>
</dbReference>
<dbReference type="EC" id="2.7.7.72" evidence="10"/>
<keyword evidence="6 10" id="KW-0692">RNA repair</keyword>
<dbReference type="GO" id="GO:0005524">
    <property type="term" value="F:ATP binding"/>
    <property type="evidence" value="ECO:0007669"/>
    <property type="project" value="UniProtKB-UniRule"/>
</dbReference>
<name>A0A9X2WDC4_9GAMM</name>
<dbReference type="GO" id="GO:0004810">
    <property type="term" value="F:CCA tRNA nucleotidyltransferase activity"/>
    <property type="evidence" value="ECO:0007669"/>
    <property type="project" value="UniProtKB-UniRule"/>
</dbReference>
<dbReference type="GO" id="GO:0004112">
    <property type="term" value="F:cyclic-nucleotide phosphodiesterase activity"/>
    <property type="evidence" value="ECO:0007669"/>
    <property type="project" value="UniProtKB-UniRule"/>
</dbReference>
<proteinExistence type="inferred from homology"/>
<evidence type="ECO:0000256" key="1">
    <source>
        <dbReference type="ARBA" id="ARBA00022679"/>
    </source>
</evidence>
<protein>
    <recommendedName>
        <fullName evidence="10">Multifunctional CCA protein</fullName>
    </recommendedName>
    <domain>
        <recommendedName>
            <fullName evidence="10">CCA-adding enzyme</fullName>
            <ecNumber evidence="10">2.7.7.72</ecNumber>
        </recommendedName>
        <alternativeName>
            <fullName evidence="10">CCA tRNA nucleotidyltransferase</fullName>
        </alternativeName>
        <alternativeName>
            <fullName evidence="10">tRNA CCA-pyrophosphorylase</fullName>
        </alternativeName>
        <alternativeName>
            <fullName evidence="10">tRNA adenylyl-/cytidylyl-transferase</fullName>
        </alternativeName>
        <alternativeName>
            <fullName evidence="10">tRNA nucleotidyltransferase</fullName>
        </alternativeName>
        <alternativeName>
            <fullName evidence="10">tRNA-NT</fullName>
        </alternativeName>
    </domain>
    <domain>
        <recommendedName>
            <fullName evidence="10">2'-nucleotidase</fullName>
            <ecNumber evidence="10">3.1.3.-</ecNumber>
        </recommendedName>
    </domain>
    <domain>
        <recommendedName>
            <fullName evidence="10">2',3'-cyclic phosphodiesterase</fullName>
            <ecNumber evidence="10">3.1.4.-</ecNumber>
        </recommendedName>
    </domain>
    <domain>
        <recommendedName>
            <fullName evidence="10">Phosphatase</fullName>
        </recommendedName>
    </domain>
</protein>
<keyword evidence="9 10" id="KW-0694">RNA-binding</keyword>
<keyword evidence="10 12" id="KW-0378">Hydrolase</keyword>
<keyword evidence="13" id="KW-1185">Reference proteome</keyword>
<dbReference type="InterPro" id="IPR002646">
    <property type="entry name" value="PolA_pol_head_dom"/>
</dbReference>
<dbReference type="SUPFAM" id="SSF81301">
    <property type="entry name" value="Nucleotidyltransferase"/>
    <property type="match status" value="1"/>
</dbReference>
<feature type="binding site" evidence="10">
    <location>
        <position position="8"/>
    </location>
    <ligand>
        <name>ATP</name>
        <dbReference type="ChEBI" id="CHEBI:30616"/>
    </ligand>
</feature>
<dbReference type="InterPro" id="IPR050124">
    <property type="entry name" value="tRNA_CCA-adding_enzyme"/>
</dbReference>
<dbReference type="NCBIfam" id="NF008137">
    <property type="entry name" value="PRK10885.1"/>
    <property type="match status" value="1"/>
</dbReference>
<dbReference type="InterPro" id="IPR043519">
    <property type="entry name" value="NT_sf"/>
</dbReference>
<feature type="binding site" evidence="10">
    <location>
        <position position="11"/>
    </location>
    <ligand>
        <name>ATP</name>
        <dbReference type="ChEBI" id="CHEBI:30616"/>
    </ligand>
</feature>
<evidence type="ECO:0000256" key="9">
    <source>
        <dbReference type="ARBA" id="ARBA00022884"/>
    </source>
</evidence>
<feature type="binding site" evidence="10">
    <location>
        <position position="91"/>
    </location>
    <ligand>
        <name>CTP</name>
        <dbReference type="ChEBI" id="CHEBI:37563"/>
    </ligand>
</feature>
<comment type="similarity">
    <text evidence="10">Belongs to the tRNA nucleotidyltransferase/poly(A) polymerase family. Bacterial CCA-adding enzyme type 1 subfamily.</text>
</comment>
<evidence type="ECO:0000256" key="2">
    <source>
        <dbReference type="ARBA" id="ARBA00022694"/>
    </source>
</evidence>
<dbReference type="InterPro" id="IPR006674">
    <property type="entry name" value="HD_domain"/>
</dbReference>
<reference evidence="12" key="2">
    <citation type="submission" date="2022-08" db="EMBL/GenBank/DDBJ databases">
        <authorList>
            <person name="Dong C."/>
        </authorList>
    </citation>
    <scope>NUCLEOTIDE SEQUENCE</scope>
    <source>
        <strain evidence="12">59MF3M-4</strain>
    </source>
</reference>
<dbReference type="GO" id="GO:0042245">
    <property type="term" value="P:RNA repair"/>
    <property type="evidence" value="ECO:0007669"/>
    <property type="project" value="UniProtKB-KW"/>
</dbReference>
<comment type="function">
    <text evidence="10">Catalyzes the addition and repair of the essential 3'-terminal CCA sequence in tRNAs without using a nucleic acid template. Adds these three nucleotides in the order of C, C, and A to the tRNA nucleotide-73, using CTP and ATP as substrates and producing inorganic pyrophosphate. tRNA 3'-terminal CCA addition is required both for tRNA processing and repair. Also involved in tRNA surveillance by mediating tandem CCA addition to generate a CCACCA at the 3' terminus of unstable tRNAs. While stable tRNAs receive only 3'-terminal CCA, unstable tRNAs are marked with CCACCA and rapidly degraded.</text>
</comment>
<feature type="binding site" evidence="10">
    <location>
        <position position="137"/>
    </location>
    <ligand>
        <name>CTP</name>
        <dbReference type="ChEBI" id="CHEBI:37563"/>
    </ligand>
</feature>
<dbReference type="InterPro" id="IPR012006">
    <property type="entry name" value="CCA_bact"/>
</dbReference>
<evidence type="ECO:0000256" key="6">
    <source>
        <dbReference type="ARBA" id="ARBA00022800"/>
    </source>
</evidence>
<feature type="binding site" evidence="10">
    <location>
        <position position="23"/>
    </location>
    <ligand>
        <name>Mg(2+)</name>
        <dbReference type="ChEBI" id="CHEBI:18420"/>
    </ligand>
</feature>
<dbReference type="GO" id="GO:0016791">
    <property type="term" value="F:phosphatase activity"/>
    <property type="evidence" value="ECO:0007669"/>
    <property type="project" value="UniProtKB-UniRule"/>
</dbReference>
<dbReference type="HAMAP" id="MF_01262">
    <property type="entry name" value="CCA_bact_type2"/>
    <property type="match status" value="1"/>
</dbReference>
<comment type="caution">
    <text evidence="12">The sequence shown here is derived from an EMBL/GenBank/DDBJ whole genome shotgun (WGS) entry which is preliminary data.</text>
</comment>
<dbReference type="Pfam" id="PF01966">
    <property type="entry name" value="HD"/>
    <property type="match status" value="1"/>
</dbReference>
<dbReference type="Proteomes" id="UP001147830">
    <property type="component" value="Unassembled WGS sequence"/>
</dbReference>
<keyword evidence="7 10" id="KW-0067">ATP-binding</keyword>
<dbReference type="Pfam" id="PF12627">
    <property type="entry name" value="PolyA_pol_RNAbd"/>
    <property type="match status" value="1"/>
</dbReference>
<feature type="binding site" evidence="10">
    <location>
        <position position="140"/>
    </location>
    <ligand>
        <name>CTP</name>
        <dbReference type="ChEBI" id="CHEBI:37563"/>
    </ligand>
</feature>
<feature type="binding site" evidence="10">
    <location>
        <position position="21"/>
    </location>
    <ligand>
        <name>Mg(2+)</name>
        <dbReference type="ChEBI" id="CHEBI:18420"/>
    </ligand>
</feature>
<feature type="binding site" evidence="10">
    <location>
        <position position="140"/>
    </location>
    <ligand>
        <name>ATP</name>
        <dbReference type="ChEBI" id="CHEBI:30616"/>
    </ligand>
</feature>
<dbReference type="Gene3D" id="3.30.460.10">
    <property type="entry name" value="Beta Polymerase, domain 2"/>
    <property type="match status" value="1"/>
</dbReference>
<keyword evidence="1 10" id="KW-0808">Transferase</keyword>
<dbReference type="EC" id="3.1.3.-" evidence="10"/>
<gene>
    <name evidence="10" type="primary">cca</name>
    <name evidence="12" type="ORF">NYR02_04310</name>
</gene>
<dbReference type="AlphaFoldDB" id="A0A9X2WDC4"/>
<comment type="domain">
    <text evidence="10">Comprises two domains: an N-terminal domain containing the nucleotidyltransferase activity and a C-terminal HD domain associated with both phosphodiesterase and phosphatase activities.</text>
</comment>
<dbReference type="Gene3D" id="1.10.3090.10">
    <property type="entry name" value="cca-adding enzyme, domain 2"/>
    <property type="match status" value="1"/>
</dbReference>
<accession>A0A9X2WDC4</accession>
<dbReference type="PANTHER" id="PTHR47545:SF1">
    <property type="entry name" value="MULTIFUNCTIONAL CCA PROTEIN"/>
    <property type="match status" value="1"/>
</dbReference>
<keyword evidence="8 10" id="KW-0460">Magnesium</keyword>
<dbReference type="GO" id="GO:0000049">
    <property type="term" value="F:tRNA binding"/>
    <property type="evidence" value="ECO:0007669"/>
    <property type="project" value="UniProtKB-UniRule"/>
</dbReference>
<comment type="cofactor">
    <cofactor evidence="10">
        <name>Ni(2+)</name>
        <dbReference type="ChEBI" id="CHEBI:49786"/>
    </cofactor>
    <text evidence="10">Nickel for phosphatase activity.</text>
</comment>
<dbReference type="PROSITE" id="PS51831">
    <property type="entry name" value="HD"/>
    <property type="match status" value="1"/>
</dbReference>
<comment type="catalytic activity">
    <reaction evidence="10">
        <text>a tRNA precursor + 2 CTP + ATP = a tRNA with a 3' CCA end + 3 diphosphate</text>
        <dbReference type="Rhea" id="RHEA:14433"/>
        <dbReference type="Rhea" id="RHEA-COMP:10465"/>
        <dbReference type="Rhea" id="RHEA-COMP:10468"/>
        <dbReference type="ChEBI" id="CHEBI:30616"/>
        <dbReference type="ChEBI" id="CHEBI:33019"/>
        <dbReference type="ChEBI" id="CHEBI:37563"/>
        <dbReference type="ChEBI" id="CHEBI:74896"/>
        <dbReference type="ChEBI" id="CHEBI:83071"/>
        <dbReference type="EC" id="2.7.7.72"/>
    </reaction>
</comment>
<keyword evidence="3 10" id="KW-0548">Nucleotidyltransferase</keyword>
<dbReference type="Pfam" id="PF01743">
    <property type="entry name" value="PolyA_pol"/>
    <property type="match status" value="1"/>
</dbReference>
<evidence type="ECO:0000313" key="13">
    <source>
        <dbReference type="Proteomes" id="UP001147830"/>
    </source>
</evidence>
<dbReference type="GO" id="GO:0001680">
    <property type="term" value="P:tRNA 3'-terminal CCA addition"/>
    <property type="evidence" value="ECO:0007669"/>
    <property type="project" value="UniProtKB-UniRule"/>
</dbReference>
<sequence>MQIYLVGGAVRDQLLNIPLKDRDWVMVGSTPDELLAQGFQQVGADFPVFLHPQSHEEYALARTERKSGQGYQGFDCRFSPDITLEEDLLRRDLTINAMAQDDQGNIIDPYNGKADLDRRLLRHVSPAFAEDPLRVLRVARFAARFAPLGFHVADETMTLMRNMVNAGELDHLVAERVWNETQRALGEQQPSVYFQVLRDCGALKVWFGEIDALFGIPQPEQHHPEIDCGIHALLSLMAAGKLSQSIAVRWAALTHDLGKALTPQTEWPRHIAHEARGKKPLKALHQRLKAPRDAADLALLSSEFHTHIHRAFELKGSTLNKVFNQLDAWRKPERFEQFLWVCEADAKGRTGLENTPYPQANYVRAALKEALTIRVQDIIAQGHQGAAIRAALDEARDHHLQHWKETEGPKFQAITGKNSNSPD</sequence>
<dbReference type="InterPro" id="IPR032828">
    <property type="entry name" value="PolyA_RNA-bd"/>
</dbReference>
<reference evidence="12" key="1">
    <citation type="journal article" date="2022" name="Front. Microbiol.">
        <title>Genome-based taxonomic rearrangement of Oceanobacter-related bacteria including the description of Thalassolituus hydrocarbonoclasticus sp. nov. and Thalassolituus pacificus sp. nov. and emended description of the genus Thalassolituus.</title>
        <authorList>
            <person name="Dong C."/>
            <person name="Wei L."/>
            <person name="Wang J."/>
            <person name="Lai Q."/>
            <person name="Huang Z."/>
            <person name="Shao Z."/>
        </authorList>
    </citation>
    <scope>NUCLEOTIDE SEQUENCE</scope>
    <source>
        <strain evidence="12">59MF3M-4</strain>
    </source>
</reference>
<feature type="domain" description="HD" evidence="11">
    <location>
        <begin position="228"/>
        <end position="329"/>
    </location>
</feature>
<dbReference type="EC" id="3.1.4.-" evidence="10"/>
<dbReference type="GO" id="GO:0000287">
    <property type="term" value="F:magnesium ion binding"/>
    <property type="evidence" value="ECO:0007669"/>
    <property type="project" value="UniProtKB-UniRule"/>
</dbReference>
<dbReference type="CDD" id="cd05398">
    <property type="entry name" value="NT_ClassII-CCAase"/>
    <property type="match status" value="1"/>
</dbReference>
<evidence type="ECO:0000313" key="12">
    <source>
        <dbReference type="EMBL" id="MCT7358245.1"/>
    </source>
</evidence>
<feature type="binding site" evidence="10">
    <location>
        <position position="91"/>
    </location>
    <ligand>
        <name>ATP</name>
        <dbReference type="ChEBI" id="CHEBI:30616"/>
    </ligand>
</feature>
<dbReference type="EMBL" id="JAOANI010000012">
    <property type="protein sequence ID" value="MCT7358245.1"/>
    <property type="molecule type" value="Genomic_DNA"/>
</dbReference>
<evidence type="ECO:0000256" key="4">
    <source>
        <dbReference type="ARBA" id="ARBA00022723"/>
    </source>
</evidence>
<evidence type="ECO:0000256" key="10">
    <source>
        <dbReference type="HAMAP-Rule" id="MF_01261"/>
    </source>
</evidence>
<dbReference type="RefSeq" id="WP_260975165.1">
    <property type="nucleotide sequence ID" value="NZ_JAOANI010000012.1"/>
</dbReference>
<evidence type="ECO:0000256" key="3">
    <source>
        <dbReference type="ARBA" id="ARBA00022695"/>
    </source>
</evidence>
<comment type="subunit">
    <text evidence="10">Monomer. Can also form homodimers and oligomers.</text>
</comment>
<dbReference type="HAMAP" id="MF_01261">
    <property type="entry name" value="CCA_bact_type1"/>
    <property type="match status" value="1"/>
</dbReference>
<keyword evidence="4 10" id="KW-0479">Metal-binding</keyword>
<evidence type="ECO:0000256" key="8">
    <source>
        <dbReference type="ARBA" id="ARBA00022842"/>
    </source>
</evidence>
<dbReference type="PIRSF" id="PIRSF000813">
    <property type="entry name" value="CCA_bact"/>
    <property type="match status" value="1"/>
</dbReference>
<keyword evidence="10" id="KW-0533">Nickel</keyword>